<comment type="caution">
    <text evidence="9">The sequence shown here is derived from an EMBL/GenBank/DDBJ whole genome shotgun (WGS) entry which is preliminary data.</text>
</comment>
<dbReference type="Gene3D" id="2.20.28.10">
    <property type="match status" value="1"/>
</dbReference>
<protein>
    <recommendedName>
        <fullName evidence="6">Rubredoxin</fullName>
    </recommendedName>
</protein>
<feature type="binding site" evidence="7">
    <location>
        <position position="44"/>
    </location>
    <ligand>
        <name>Fe cation</name>
        <dbReference type="ChEBI" id="CHEBI:24875"/>
    </ligand>
</feature>
<evidence type="ECO:0000256" key="2">
    <source>
        <dbReference type="ARBA" id="ARBA00022448"/>
    </source>
</evidence>
<feature type="domain" description="Rubredoxin-like" evidence="8">
    <location>
        <begin position="6"/>
        <end position="57"/>
    </location>
</feature>
<dbReference type="FunFam" id="2.20.28.10:FF:000001">
    <property type="entry name" value="Rubredoxin"/>
    <property type="match status" value="1"/>
</dbReference>
<dbReference type="PROSITE" id="PS50903">
    <property type="entry name" value="RUBREDOXIN_LIKE"/>
    <property type="match status" value="1"/>
</dbReference>
<evidence type="ECO:0000256" key="3">
    <source>
        <dbReference type="ARBA" id="ARBA00022723"/>
    </source>
</evidence>
<dbReference type="PANTHER" id="PTHR47627">
    <property type="entry name" value="RUBREDOXIN"/>
    <property type="match status" value="1"/>
</dbReference>
<evidence type="ECO:0000313" key="10">
    <source>
        <dbReference type="Proteomes" id="UP000322454"/>
    </source>
</evidence>
<dbReference type="GO" id="GO:0005506">
    <property type="term" value="F:iron ion binding"/>
    <property type="evidence" value="ECO:0007669"/>
    <property type="project" value="InterPro"/>
</dbReference>
<evidence type="ECO:0000313" key="9">
    <source>
        <dbReference type="EMBL" id="RZV38530.1"/>
    </source>
</evidence>
<feature type="binding site" evidence="7">
    <location>
        <position position="11"/>
    </location>
    <ligand>
        <name>Fe cation</name>
        <dbReference type="ChEBI" id="CHEBI:24875"/>
    </ligand>
</feature>
<dbReference type="GO" id="GO:0009055">
    <property type="term" value="F:electron transfer activity"/>
    <property type="evidence" value="ECO:0007669"/>
    <property type="project" value="InterPro"/>
</dbReference>
<evidence type="ECO:0000256" key="5">
    <source>
        <dbReference type="ARBA" id="ARBA00023004"/>
    </source>
</evidence>
<gene>
    <name evidence="9" type="ORF">EVJ48_06805</name>
</gene>
<comment type="cofactor">
    <cofactor evidence="6 7">
        <name>Fe(3+)</name>
        <dbReference type="ChEBI" id="CHEBI:29034"/>
    </cofactor>
    <text evidence="6 7">Binds 1 Fe(3+) ion per subunit.</text>
</comment>
<keyword evidence="3 6" id="KW-0479">Metal-binding</keyword>
<dbReference type="CDD" id="cd00730">
    <property type="entry name" value="rubredoxin"/>
    <property type="match status" value="1"/>
</dbReference>
<feature type="binding site" evidence="7">
    <location>
        <position position="14"/>
    </location>
    <ligand>
        <name>Fe cation</name>
        <dbReference type="ChEBI" id="CHEBI:24875"/>
    </ligand>
</feature>
<sequence>MDNENKDKYICEACPYIYDPKKGDPESGIPPGTPFEDIPEDWVCPICLVDKTHFKKIDKVKNK</sequence>
<dbReference type="EMBL" id="SHMQ01000017">
    <property type="protein sequence ID" value="RZV38530.1"/>
    <property type="molecule type" value="Genomic_DNA"/>
</dbReference>
<dbReference type="InterPro" id="IPR024935">
    <property type="entry name" value="Rubredoxin_dom"/>
</dbReference>
<keyword evidence="2 6" id="KW-0813">Transport</keyword>
<dbReference type="Pfam" id="PF00301">
    <property type="entry name" value="Rubredoxin"/>
    <property type="match status" value="1"/>
</dbReference>
<dbReference type="Proteomes" id="UP000322454">
    <property type="component" value="Unassembled WGS sequence"/>
</dbReference>
<dbReference type="SUPFAM" id="SSF57802">
    <property type="entry name" value="Rubredoxin-like"/>
    <property type="match status" value="1"/>
</dbReference>
<comment type="similarity">
    <text evidence="1 6">Belongs to the rubredoxin family.</text>
</comment>
<keyword evidence="5 6" id="KW-0408">Iron</keyword>
<dbReference type="PIRSF" id="PIRSF000071">
    <property type="entry name" value="Rubredoxin"/>
    <property type="match status" value="1"/>
</dbReference>
<evidence type="ECO:0000256" key="1">
    <source>
        <dbReference type="ARBA" id="ARBA00005337"/>
    </source>
</evidence>
<evidence type="ECO:0000256" key="7">
    <source>
        <dbReference type="PIRSR" id="PIRSR000071-1"/>
    </source>
</evidence>
<reference evidence="9 10" key="1">
    <citation type="submission" date="2019-01" db="EMBL/GenBank/DDBJ databases">
        <title>Insights into ecological role of a new deltaproteobacterial order Candidatus Sinidesulfobacterales (Sva0485) by metagenomics and metatranscriptomics.</title>
        <authorList>
            <person name="Tan S."/>
            <person name="Liu J."/>
            <person name="Fang Y."/>
            <person name="Hedlund B."/>
            <person name="Lian Z.-H."/>
            <person name="Huang L.-Y."/>
            <person name="Li J.-T."/>
            <person name="Huang L.-N."/>
            <person name="Li W.-J."/>
            <person name="Jiang H.-C."/>
            <person name="Dong H.-L."/>
            <person name="Shu W.-S."/>
        </authorList>
    </citation>
    <scope>NUCLEOTIDE SEQUENCE [LARGE SCALE GENOMIC DNA]</scope>
    <source>
        <strain evidence="9">AP4</strain>
    </source>
</reference>
<evidence type="ECO:0000256" key="4">
    <source>
        <dbReference type="ARBA" id="ARBA00022982"/>
    </source>
</evidence>
<dbReference type="GO" id="GO:0043448">
    <property type="term" value="P:alkane catabolic process"/>
    <property type="evidence" value="ECO:0007669"/>
    <property type="project" value="TreeGrafter"/>
</dbReference>
<evidence type="ECO:0000259" key="8">
    <source>
        <dbReference type="PROSITE" id="PS50903"/>
    </source>
</evidence>
<dbReference type="PRINTS" id="PR00163">
    <property type="entry name" value="RUBREDOXIN"/>
</dbReference>
<dbReference type="AlphaFoldDB" id="A0A520XBE6"/>
<organism evidence="9 10">
    <name type="scientific">Candidatus Acidulodesulfobacterium acidiphilum</name>
    <dbReference type="NCBI Taxonomy" id="2597224"/>
    <lineage>
        <taxon>Bacteria</taxon>
        <taxon>Deltaproteobacteria</taxon>
        <taxon>Candidatus Acidulodesulfobacterales</taxon>
        <taxon>Candidatus Acidulodesulfobacterium</taxon>
    </lineage>
</organism>
<accession>A0A520XBE6</accession>
<dbReference type="PANTHER" id="PTHR47627:SF1">
    <property type="entry name" value="RUBREDOXIN-1-RELATED"/>
    <property type="match status" value="1"/>
</dbReference>
<keyword evidence="4 6" id="KW-0249">Electron transport</keyword>
<evidence type="ECO:0000256" key="6">
    <source>
        <dbReference type="PIRNR" id="PIRNR000071"/>
    </source>
</evidence>
<feature type="binding site" evidence="7">
    <location>
        <position position="47"/>
    </location>
    <ligand>
        <name>Fe cation</name>
        <dbReference type="ChEBI" id="CHEBI:24875"/>
    </ligand>
</feature>
<dbReference type="InterPro" id="IPR024934">
    <property type="entry name" value="Rubredoxin-like_dom"/>
</dbReference>
<dbReference type="InterPro" id="IPR050526">
    <property type="entry name" value="Rubredoxin_ET"/>
</dbReference>
<dbReference type="InterPro" id="IPR024922">
    <property type="entry name" value="Rubredoxin"/>
</dbReference>
<proteinExistence type="inferred from homology"/>
<name>A0A520XBE6_9DELT</name>